<dbReference type="RefSeq" id="WP_248666791.1">
    <property type="nucleotide sequence ID" value="NZ_JALPRX010000036.1"/>
</dbReference>
<proteinExistence type="predicted"/>
<keyword evidence="1" id="KW-0732">Signal</keyword>
<reference evidence="2" key="1">
    <citation type="submission" date="2022-04" db="EMBL/GenBank/DDBJ databases">
        <title>Roseomonas acroporae sp. nov., isolated from coral Acropora digitifera.</title>
        <authorList>
            <person name="Sun H."/>
        </authorList>
    </citation>
    <scope>NUCLEOTIDE SEQUENCE</scope>
    <source>
        <strain evidence="2">NAR14</strain>
    </source>
</reference>
<dbReference type="AlphaFoldDB" id="A0A9X1Y9M5"/>
<evidence type="ECO:0000313" key="3">
    <source>
        <dbReference type="Proteomes" id="UP001139516"/>
    </source>
</evidence>
<accession>A0A9X1Y9M5</accession>
<name>A0A9X1Y9M5_9PROT</name>
<sequence>MTRFTRLPFRSIAVLAALSVTACATGPGPYQIQANQANYACQMGDPNACYAAQGLAPLAQAEYAQQQQQNNAVVGTAVAAGALGIIAGAAIANSGPRYGYYGRGWRRW</sequence>
<dbReference type="PROSITE" id="PS51257">
    <property type="entry name" value="PROKAR_LIPOPROTEIN"/>
    <property type="match status" value="1"/>
</dbReference>
<protein>
    <recommendedName>
        <fullName evidence="4">Lipoprotein</fullName>
    </recommendedName>
</protein>
<organism evidence="2 3">
    <name type="scientific">Roseomonas acroporae</name>
    <dbReference type="NCBI Taxonomy" id="2937791"/>
    <lineage>
        <taxon>Bacteria</taxon>
        <taxon>Pseudomonadati</taxon>
        <taxon>Pseudomonadota</taxon>
        <taxon>Alphaproteobacteria</taxon>
        <taxon>Acetobacterales</taxon>
        <taxon>Roseomonadaceae</taxon>
        <taxon>Roseomonas</taxon>
    </lineage>
</organism>
<comment type="caution">
    <text evidence="2">The sequence shown here is derived from an EMBL/GenBank/DDBJ whole genome shotgun (WGS) entry which is preliminary data.</text>
</comment>
<gene>
    <name evidence="2" type="ORF">M0638_09760</name>
</gene>
<feature type="signal peptide" evidence="1">
    <location>
        <begin position="1"/>
        <end position="24"/>
    </location>
</feature>
<feature type="chain" id="PRO_5040862389" description="Lipoprotein" evidence="1">
    <location>
        <begin position="25"/>
        <end position="108"/>
    </location>
</feature>
<dbReference type="Proteomes" id="UP001139516">
    <property type="component" value="Unassembled WGS sequence"/>
</dbReference>
<evidence type="ECO:0000313" key="2">
    <source>
        <dbReference type="EMBL" id="MCK8784667.1"/>
    </source>
</evidence>
<evidence type="ECO:0008006" key="4">
    <source>
        <dbReference type="Google" id="ProtNLM"/>
    </source>
</evidence>
<evidence type="ECO:0000256" key="1">
    <source>
        <dbReference type="SAM" id="SignalP"/>
    </source>
</evidence>
<dbReference type="EMBL" id="JALPRX010000036">
    <property type="protein sequence ID" value="MCK8784667.1"/>
    <property type="molecule type" value="Genomic_DNA"/>
</dbReference>
<keyword evidence="3" id="KW-1185">Reference proteome</keyword>